<sequence length="182" mass="20564">MFTVEGSTKAIPRIVLTAARWWLDGPIGADGETKEESSLEMTRQVIMSFESLKQIFRFEVSRFPFVPEERQKSLRRAYRALEAVLRDSARGLEFNWGDTKTLPSRILCPRLEEIVQAIRGVCAEYGSIISAEMRNGLENLCEHLRKLREAINASGQEEGTSVKELINGLEDLKKALGGVHRL</sequence>
<dbReference type="EMBL" id="MFGX01000115">
    <property type="protein sequence ID" value="OGF53141.1"/>
    <property type="molecule type" value="Genomic_DNA"/>
</dbReference>
<accession>A0A1F5UQV2</accession>
<evidence type="ECO:0000313" key="2">
    <source>
        <dbReference type="Proteomes" id="UP000179157"/>
    </source>
</evidence>
<evidence type="ECO:0000313" key="1">
    <source>
        <dbReference type="EMBL" id="OGF53141.1"/>
    </source>
</evidence>
<dbReference type="STRING" id="1817864.A2Z21_09555"/>
<dbReference type="AlphaFoldDB" id="A0A1F5UQV2"/>
<organism evidence="1 2">
    <name type="scientific">Fraserbacteria sp. (strain RBG_16_55_9)</name>
    <dbReference type="NCBI Taxonomy" id="1817864"/>
    <lineage>
        <taxon>Bacteria</taxon>
        <taxon>Candidatus Fraseribacteriota</taxon>
    </lineage>
</organism>
<comment type="caution">
    <text evidence="1">The sequence shown here is derived from an EMBL/GenBank/DDBJ whole genome shotgun (WGS) entry which is preliminary data.</text>
</comment>
<proteinExistence type="predicted"/>
<reference evidence="1 2" key="1">
    <citation type="journal article" date="2016" name="Nat. Commun.">
        <title>Thousands of microbial genomes shed light on interconnected biogeochemical processes in an aquifer system.</title>
        <authorList>
            <person name="Anantharaman K."/>
            <person name="Brown C.T."/>
            <person name="Hug L.A."/>
            <person name="Sharon I."/>
            <person name="Castelle C.J."/>
            <person name="Probst A.J."/>
            <person name="Thomas B.C."/>
            <person name="Singh A."/>
            <person name="Wilkins M.J."/>
            <person name="Karaoz U."/>
            <person name="Brodie E.L."/>
            <person name="Williams K.H."/>
            <person name="Hubbard S.S."/>
            <person name="Banfield J.F."/>
        </authorList>
    </citation>
    <scope>NUCLEOTIDE SEQUENCE [LARGE SCALE GENOMIC DNA]</scope>
    <source>
        <strain evidence="2">RBG_16_55_9</strain>
    </source>
</reference>
<dbReference type="Proteomes" id="UP000179157">
    <property type="component" value="Unassembled WGS sequence"/>
</dbReference>
<name>A0A1F5UQV2_FRAXR</name>
<protein>
    <submittedName>
        <fullName evidence="1">Uncharacterized protein</fullName>
    </submittedName>
</protein>
<gene>
    <name evidence="1" type="ORF">A2Z21_09555</name>
</gene>